<accession>A0A3N1UQ70</accession>
<keyword evidence="5" id="KW-1185">Reference proteome</keyword>
<dbReference type="GO" id="GO:0005524">
    <property type="term" value="F:ATP binding"/>
    <property type="evidence" value="ECO:0007669"/>
    <property type="project" value="UniProtKB-KW"/>
</dbReference>
<dbReference type="InterPro" id="IPR036113">
    <property type="entry name" value="Asp/Glu-ADT_sf_sub_c"/>
</dbReference>
<evidence type="ECO:0000256" key="1">
    <source>
        <dbReference type="ARBA" id="ARBA00022840"/>
    </source>
</evidence>
<dbReference type="OrthoDB" id="9813938at2"/>
<name>A0A3N1UQ70_9BACT</name>
<feature type="region of interest" description="Disordered" evidence="3">
    <location>
        <begin position="83"/>
        <end position="102"/>
    </location>
</feature>
<proteinExistence type="inferred from homology"/>
<keyword evidence="2" id="KW-0648">Protein biosynthesis</keyword>
<comment type="catalytic activity">
    <reaction evidence="2">
        <text>L-aspartyl-tRNA(Asn) + L-glutamine + ATP + H2O = L-asparaginyl-tRNA(Asn) + L-glutamate + ADP + phosphate + 2 H(+)</text>
        <dbReference type="Rhea" id="RHEA:14513"/>
        <dbReference type="Rhea" id="RHEA-COMP:9674"/>
        <dbReference type="Rhea" id="RHEA-COMP:9677"/>
        <dbReference type="ChEBI" id="CHEBI:15377"/>
        <dbReference type="ChEBI" id="CHEBI:15378"/>
        <dbReference type="ChEBI" id="CHEBI:29985"/>
        <dbReference type="ChEBI" id="CHEBI:30616"/>
        <dbReference type="ChEBI" id="CHEBI:43474"/>
        <dbReference type="ChEBI" id="CHEBI:58359"/>
        <dbReference type="ChEBI" id="CHEBI:78515"/>
        <dbReference type="ChEBI" id="CHEBI:78516"/>
        <dbReference type="ChEBI" id="CHEBI:456216"/>
    </reaction>
</comment>
<dbReference type="AlphaFoldDB" id="A0A3N1UQ70"/>
<comment type="caution">
    <text evidence="4">The sequence shown here is derived from an EMBL/GenBank/DDBJ whole genome shotgun (WGS) entry which is preliminary data.</text>
</comment>
<dbReference type="GO" id="GO:0006412">
    <property type="term" value="P:translation"/>
    <property type="evidence" value="ECO:0007669"/>
    <property type="project" value="UniProtKB-UniRule"/>
</dbReference>
<dbReference type="GO" id="GO:0050567">
    <property type="term" value="F:glutaminyl-tRNA synthase (glutamine-hydrolyzing) activity"/>
    <property type="evidence" value="ECO:0007669"/>
    <property type="project" value="UniProtKB-UniRule"/>
</dbReference>
<evidence type="ECO:0000256" key="3">
    <source>
        <dbReference type="SAM" id="MobiDB-lite"/>
    </source>
</evidence>
<dbReference type="Pfam" id="PF02686">
    <property type="entry name" value="GatC"/>
    <property type="match status" value="1"/>
</dbReference>
<dbReference type="Gene3D" id="1.10.20.60">
    <property type="entry name" value="Glu-tRNAGln amidotransferase C subunit, N-terminal domain"/>
    <property type="match status" value="1"/>
</dbReference>
<keyword evidence="1 2" id="KW-0067">ATP-binding</keyword>
<dbReference type="HAMAP" id="MF_00122">
    <property type="entry name" value="GatC"/>
    <property type="match status" value="1"/>
</dbReference>
<protein>
    <recommendedName>
        <fullName evidence="2">Aspartyl/glutamyl-tRNA(Asn/Gln) amidotransferase subunit C</fullName>
        <shortName evidence="2">Asp/Glu-ADT subunit C</shortName>
        <ecNumber evidence="2">6.3.5.-</ecNumber>
    </recommendedName>
</protein>
<dbReference type="GO" id="GO:0016740">
    <property type="term" value="F:transferase activity"/>
    <property type="evidence" value="ECO:0007669"/>
    <property type="project" value="UniProtKB-KW"/>
</dbReference>
<keyword evidence="2" id="KW-0436">Ligase</keyword>
<dbReference type="InterPro" id="IPR003837">
    <property type="entry name" value="GatC"/>
</dbReference>
<comment type="subunit">
    <text evidence="2">Heterotrimer of A, B and C subunits.</text>
</comment>
<dbReference type="Proteomes" id="UP000276223">
    <property type="component" value="Unassembled WGS sequence"/>
</dbReference>
<dbReference type="EMBL" id="RJVA01000011">
    <property type="protein sequence ID" value="ROQ93275.1"/>
    <property type="molecule type" value="Genomic_DNA"/>
</dbReference>
<dbReference type="SUPFAM" id="SSF141000">
    <property type="entry name" value="Glu-tRNAGln amidotransferase C subunit"/>
    <property type="match status" value="1"/>
</dbReference>
<organism evidence="4 5">
    <name type="scientific">Desulfosoma caldarium</name>
    <dbReference type="NCBI Taxonomy" id="610254"/>
    <lineage>
        <taxon>Bacteria</taxon>
        <taxon>Pseudomonadati</taxon>
        <taxon>Thermodesulfobacteriota</taxon>
        <taxon>Syntrophobacteria</taxon>
        <taxon>Syntrophobacterales</taxon>
        <taxon>Syntrophobacteraceae</taxon>
        <taxon>Desulfosoma</taxon>
    </lineage>
</organism>
<gene>
    <name evidence="2" type="primary">gatC</name>
    <name evidence="4" type="ORF">EDC27_1286</name>
</gene>
<dbReference type="EC" id="6.3.5.-" evidence="2"/>
<sequence>MNREGAPVEKITLEEVRHVAELARLRLSAEEELAMTQHLNMILEYMDKLHEVDTSQVPPTTHAIEQENVFRPDAVHPSLDRDRALSNAPQSDGANFVVPRVI</sequence>
<comment type="catalytic activity">
    <reaction evidence="2">
        <text>L-glutamyl-tRNA(Gln) + L-glutamine + ATP + H2O = L-glutaminyl-tRNA(Gln) + L-glutamate + ADP + phosphate + H(+)</text>
        <dbReference type="Rhea" id="RHEA:17521"/>
        <dbReference type="Rhea" id="RHEA-COMP:9681"/>
        <dbReference type="Rhea" id="RHEA-COMP:9684"/>
        <dbReference type="ChEBI" id="CHEBI:15377"/>
        <dbReference type="ChEBI" id="CHEBI:15378"/>
        <dbReference type="ChEBI" id="CHEBI:29985"/>
        <dbReference type="ChEBI" id="CHEBI:30616"/>
        <dbReference type="ChEBI" id="CHEBI:43474"/>
        <dbReference type="ChEBI" id="CHEBI:58359"/>
        <dbReference type="ChEBI" id="CHEBI:78520"/>
        <dbReference type="ChEBI" id="CHEBI:78521"/>
        <dbReference type="ChEBI" id="CHEBI:456216"/>
    </reaction>
</comment>
<dbReference type="GO" id="GO:0070681">
    <property type="term" value="P:glutaminyl-tRNAGln biosynthesis via transamidation"/>
    <property type="evidence" value="ECO:0007669"/>
    <property type="project" value="TreeGrafter"/>
</dbReference>
<dbReference type="GO" id="GO:0050566">
    <property type="term" value="F:asparaginyl-tRNA synthase (glutamine-hydrolyzing) activity"/>
    <property type="evidence" value="ECO:0007669"/>
    <property type="project" value="RHEA"/>
</dbReference>
<evidence type="ECO:0000256" key="2">
    <source>
        <dbReference type="HAMAP-Rule" id="MF_00122"/>
    </source>
</evidence>
<keyword evidence="2" id="KW-0547">Nucleotide-binding</keyword>
<evidence type="ECO:0000313" key="4">
    <source>
        <dbReference type="EMBL" id="ROQ93275.1"/>
    </source>
</evidence>
<dbReference type="GO" id="GO:0006450">
    <property type="term" value="P:regulation of translational fidelity"/>
    <property type="evidence" value="ECO:0007669"/>
    <property type="project" value="InterPro"/>
</dbReference>
<dbReference type="NCBIfam" id="TIGR00135">
    <property type="entry name" value="gatC"/>
    <property type="match status" value="1"/>
</dbReference>
<comment type="function">
    <text evidence="2">Allows the formation of correctly charged Asn-tRNA(Asn) or Gln-tRNA(Gln) through the transamidation of misacylated Asp-tRNA(Asn) or Glu-tRNA(Gln) in organisms which lack either or both of asparaginyl-tRNA or glutaminyl-tRNA synthetases. The reaction takes place in the presence of glutamine and ATP through an activated phospho-Asp-tRNA(Asn) or phospho-Glu-tRNA(Gln).</text>
</comment>
<dbReference type="PANTHER" id="PTHR15004">
    <property type="entry name" value="GLUTAMYL-TRNA(GLN) AMIDOTRANSFERASE SUBUNIT C, MITOCHONDRIAL"/>
    <property type="match status" value="1"/>
</dbReference>
<keyword evidence="4" id="KW-0808">Transferase</keyword>
<comment type="similarity">
    <text evidence="2">Belongs to the GatC family.</text>
</comment>
<reference evidence="4 5" key="1">
    <citation type="submission" date="2018-11" db="EMBL/GenBank/DDBJ databases">
        <title>Genomic Encyclopedia of Type Strains, Phase IV (KMG-IV): sequencing the most valuable type-strain genomes for metagenomic binning, comparative biology and taxonomic classification.</title>
        <authorList>
            <person name="Goeker M."/>
        </authorList>
    </citation>
    <scope>NUCLEOTIDE SEQUENCE [LARGE SCALE GENOMIC DNA]</scope>
    <source>
        <strain evidence="4 5">DSM 22027</strain>
    </source>
</reference>
<evidence type="ECO:0000313" key="5">
    <source>
        <dbReference type="Proteomes" id="UP000276223"/>
    </source>
</evidence>
<dbReference type="PANTHER" id="PTHR15004:SF0">
    <property type="entry name" value="GLUTAMYL-TRNA(GLN) AMIDOTRANSFERASE SUBUNIT C, MITOCHONDRIAL"/>
    <property type="match status" value="1"/>
</dbReference>